<proteinExistence type="predicted"/>
<dbReference type="PROSITE" id="PS50937">
    <property type="entry name" value="HTH_MERR_2"/>
    <property type="match status" value="1"/>
</dbReference>
<evidence type="ECO:0000256" key="3">
    <source>
        <dbReference type="ARBA" id="ARBA00023125"/>
    </source>
</evidence>
<keyword evidence="1" id="KW-0678">Repressor</keyword>
<evidence type="ECO:0000259" key="5">
    <source>
        <dbReference type="PROSITE" id="PS50937"/>
    </source>
</evidence>
<dbReference type="AlphaFoldDB" id="A0A1S9I2Y5"/>
<dbReference type="Gene3D" id="1.10.1660.10">
    <property type="match status" value="1"/>
</dbReference>
<dbReference type="PANTHER" id="PTHR30204:SF69">
    <property type="entry name" value="MERR-FAMILY TRANSCRIPTIONAL REGULATOR"/>
    <property type="match status" value="1"/>
</dbReference>
<dbReference type="CDD" id="cd00592">
    <property type="entry name" value="HTH_MerR-like"/>
    <property type="match status" value="1"/>
</dbReference>
<dbReference type="SMART" id="SM00422">
    <property type="entry name" value="HTH_MERR"/>
    <property type="match status" value="1"/>
</dbReference>
<evidence type="ECO:0000313" key="7">
    <source>
        <dbReference type="Proteomes" id="UP000190256"/>
    </source>
</evidence>
<feature type="domain" description="HTH merR-type" evidence="5">
    <location>
        <begin position="1"/>
        <end position="68"/>
    </location>
</feature>
<dbReference type="Proteomes" id="UP000190256">
    <property type="component" value="Unassembled WGS sequence"/>
</dbReference>
<dbReference type="Pfam" id="PF13411">
    <property type="entry name" value="MerR_1"/>
    <property type="match status" value="1"/>
</dbReference>
<sequence>MLIKDVCKKCKLAKKAVEYYEQQGLISPAVEDNGYRNYSDEDISVLKEIGTLRKLGISIADIKNILASTNKAAALAKCKYKMDLEVEKAMAKKKCLEQLMDDYNIDQAITYIEENIEKHFTIKEKLLQAFPGGYGMYLCIHFGQFLNGKIDTEEKEEAYNKIVDYLDTVSKIEFPKELEEYLLQGLGQLEKIDMQRINSSIIDAVNNIDIYLKENKEDIGKYLEYRNSDEYKKSPACKMQQLLLQFQQESGYYDIFIENLKILSDSYREYLEKLQVANKTFVDKYPQIDNIYKL</sequence>
<protein>
    <submittedName>
        <fullName evidence="6">Transcriptional regulator</fullName>
    </submittedName>
</protein>
<name>A0A1S9I2Y5_9CLOT</name>
<comment type="caution">
    <text evidence="6">The sequence shown here is derived from an EMBL/GenBank/DDBJ whole genome shotgun (WGS) entry which is preliminary data.</text>
</comment>
<dbReference type="PANTHER" id="PTHR30204">
    <property type="entry name" value="REDOX-CYCLING DRUG-SENSING TRANSCRIPTIONAL ACTIVATOR SOXR"/>
    <property type="match status" value="1"/>
</dbReference>
<organism evidence="6 7">
    <name type="scientific">Clostridium tepidum</name>
    <dbReference type="NCBI Taxonomy" id="1962263"/>
    <lineage>
        <taxon>Bacteria</taxon>
        <taxon>Bacillati</taxon>
        <taxon>Bacillota</taxon>
        <taxon>Clostridia</taxon>
        <taxon>Eubacteriales</taxon>
        <taxon>Clostridiaceae</taxon>
        <taxon>Clostridium</taxon>
    </lineage>
</organism>
<gene>
    <name evidence="6" type="ORF">BS638_10300</name>
</gene>
<dbReference type="EMBL" id="MRAE01000027">
    <property type="protein sequence ID" value="OOO64656.1"/>
    <property type="molecule type" value="Genomic_DNA"/>
</dbReference>
<keyword evidence="4" id="KW-0804">Transcription</keyword>
<dbReference type="GO" id="GO:0003700">
    <property type="term" value="F:DNA-binding transcription factor activity"/>
    <property type="evidence" value="ECO:0007669"/>
    <property type="project" value="InterPro"/>
</dbReference>
<dbReference type="InterPro" id="IPR047057">
    <property type="entry name" value="MerR_fam"/>
</dbReference>
<dbReference type="GO" id="GO:0003677">
    <property type="term" value="F:DNA binding"/>
    <property type="evidence" value="ECO:0007669"/>
    <property type="project" value="UniProtKB-KW"/>
</dbReference>
<dbReference type="SUPFAM" id="SSF46955">
    <property type="entry name" value="Putative DNA-binding domain"/>
    <property type="match status" value="1"/>
</dbReference>
<evidence type="ECO:0000256" key="4">
    <source>
        <dbReference type="ARBA" id="ARBA00023163"/>
    </source>
</evidence>
<accession>A0A1S9I2Y5</accession>
<dbReference type="OrthoDB" id="9791488at2"/>
<dbReference type="RefSeq" id="WP_078054707.1">
    <property type="nucleotide sequence ID" value="NZ_MRAE01000027.1"/>
</dbReference>
<evidence type="ECO:0000313" key="6">
    <source>
        <dbReference type="EMBL" id="OOO64656.1"/>
    </source>
</evidence>
<evidence type="ECO:0000256" key="2">
    <source>
        <dbReference type="ARBA" id="ARBA00023015"/>
    </source>
</evidence>
<keyword evidence="3" id="KW-0238">DNA-binding</keyword>
<evidence type="ECO:0000256" key="1">
    <source>
        <dbReference type="ARBA" id="ARBA00022491"/>
    </source>
</evidence>
<dbReference type="InterPro" id="IPR009061">
    <property type="entry name" value="DNA-bd_dom_put_sf"/>
</dbReference>
<keyword evidence="2" id="KW-0805">Transcription regulation</keyword>
<dbReference type="InterPro" id="IPR000551">
    <property type="entry name" value="MerR-type_HTH_dom"/>
</dbReference>
<reference evidence="6 7" key="1">
    <citation type="submission" date="2016-12" db="EMBL/GenBank/DDBJ databases">
        <title>Clostridium tepidum sp. nov., a close relative of Clostridium sporogenes and Clostridium botulinum Group I.</title>
        <authorList>
            <person name="Dobritsa A.P."/>
            <person name="Kutumbaka K.K."/>
            <person name="Werner K."/>
            <person name="Wiedmann M."/>
            <person name="Asmus A."/>
            <person name="Samadpour M."/>
        </authorList>
    </citation>
    <scope>NUCLEOTIDE SEQUENCE [LARGE SCALE GENOMIC DNA]</scope>
    <source>
        <strain evidence="6 7">IEH 97212</strain>
    </source>
</reference>